<name>A0A1H3UZR8_9PSED</name>
<evidence type="ECO:0000313" key="2">
    <source>
        <dbReference type="Proteomes" id="UP000182902"/>
    </source>
</evidence>
<dbReference type="EMBL" id="FNOX01000019">
    <property type="protein sequence ID" value="SDZ67932.1"/>
    <property type="molecule type" value="Genomic_DNA"/>
</dbReference>
<accession>A0A1H3UZR8</accession>
<gene>
    <name evidence="1" type="ORF">SAMN05216247_11968</name>
</gene>
<dbReference type="RefSeq" id="WP_069787033.1">
    <property type="nucleotide sequence ID" value="NZ_FNOX01000019.1"/>
</dbReference>
<sequence>MDFTPIIAQIWGMPSQFTPAILMLALLKSPCSKGDTGDLLMRFHGCWQLNKQTHHPTAEWQCLKFGSPLLVRDVKSGVKAGPLFWGCPTILRTPPYINFDLQGSTSMCGLHAIISLKKIKSALINLKTDNTNAYGKHDLYEPGVFALTLFLISSILS</sequence>
<dbReference type="Proteomes" id="UP000182902">
    <property type="component" value="Unassembled WGS sequence"/>
</dbReference>
<proteinExistence type="predicted"/>
<evidence type="ECO:0000313" key="1">
    <source>
        <dbReference type="EMBL" id="SDZ67932.1"/>
    </source>
</evidence>
<dbReference type="AlphaFoldDB" id="A0A1H3UZR8"/>
<protein>
    <submittedName>
        <fullName evidence="1">Uncharacterized protein</fullName>
    </submittedName>
</protein>
<reference evidence="1 2" key="1">
    <citation type="submission" date="2016-10" db="EMBL/GenBank/DDBJ databases">
        <authorList>
            <person name="de Groot N.N."/>
        </authorList>
    </citation>
    <scope>NUCLEOTIDE SEQUENCE [LARGE SCALE GENOMIC DNA]</scope>
    <source>
        <strain evidence="1 2">ICMP 14252</strain>
    </source>
</reference>
<organism evidence="1 2">
    <name type="scientific">Pseudomonas salomonii</name>
    <dbReference type="NCBI Taxonomy" id="191391"/>
    <lineage>
        <taxon>Bacteria</taxon>
        <taxon>Pseudomonadati</taxon>
        <taxon>Pseudomonadota</taxon>
        <taxon>Gammaproteobacteria</taxon>
        <taxon>Pseudomonadales</taxon>
        <taxon>Pseudomonadaceae</taxon>
        <taxon>Pseudomonas</taxon>
    </lineage>
</organism>